<dbReference type="PANTHER" id="PTHR30037">
    <property type="entry name" value="DNA-3-METHYLADENINE GLYCOSYLASE 1"/>
    <property type="match status" value="1"/>
</dbReference>
<evidence type="ECO:0000313" key="2">
    <source>
        <dbReference type="Proteomes" id="UP000185999"/>
    </source>
</evidence>
<protein>
    <submittedName>
        <fullName evidence="1">DNA-3-methyladenine glycosylase I</fullName>
    </submittedName>
</protein>
<keyword evidence="2" id="KW-1185">Reference proteome</keyword>
<dbReference type="OrthoDB" id="9795156at2"/>
<dbReference type="GO" id="GO:0008725">
    <property type="term" value="F:DNA-3-methyladenine glycosylase activity"/>
    <property type="evidence" value="ECO:0007669"/>
    <property type="project" value="InterPro"/>
</dbReference>
<dbReference type="Proteomes" id="UP000185999">
    <property type="component" value="Unassembled WGS sequence"/>
</dbReference>
<name>A0A1N7KCT7_9GAMM</name>
<dbReference type="Pfam" id="PF03352">
    <property type="entry name" value="Adenine_glyco"/>
    <property type="match status" value="1"/>
</dbReference>
<dbReference type="Gene3D" id="1.10.340.30">
    <property type="entry name" value="Hypothetical protein, domain 2"/>
    <property type="match status" value="1"/>
</dbReference>
<dbReference type="PANTHER" id="PTHR30037:SF3">
    <property type="entry name" value="BLR0857 PROTEIN"/>
    <property type="match status" value="1"/>
</dbReference>
<dbReference type="RefSeq" id="WP_054341480.1">
    <property type="nucleotide sequence ID" value="NZ_FTOE01000002.1"/>
</dbReference>
<dbReference type="EMBL" id="FTOE01000002">
    <property type="protein sequence ID" value="SIS59416.1"/>
    <property type="molecule type" value="Genomic_DNA"/>
</dbReference>
<dbReference type="STRING" id="619304.SAMN05421760_102343"/>
<dbReference type="GO" id="GO:0006284">
    <property type="term" value="P:base-excision repair"/>
    <property type="evidence" value="ECO:0007669"/>
    <property type="project" value="InterPro"/>
</dbReference>
<reference evidence="2" key="1">
    <citation type="submission" date="2017-01" db="EMBL/GenBank/DDBJ databases">
        <authorList>
            <person name="Varghese N."/>
            <person name="Submissions S."/>
        </authorList>
    </citation>
    <scope>NUCLEOTIDE SEQUENCE [LARGE SCALE GENOMIC DNA]</scope>
    <source>
        <strain evidence="2">DSM 22306</strain>
    </source>
</reference>
<dbReference type="InterPro" id="IPR011257">
    <property type="entry name" value="DNA_glycosylase"/>
</dbReference>
<dbReference type="AlphaFoldDB" id="A0A1N7KCT7"/>
<proteinExistence type="predicted"/>
<evidence type="ECO:0000313" key="1">
    <source>
        <dbReference type="EMBL" id="SIS59416.1"/>
    </source>
</evidence>
<dbReference type="InterPro" id="IPR005019">
    <property type="entry name" value="Adenine_glyco"/>
</dbReference>
<dbReference type="SUPFAM" id="SSF48150">
    <property type="entry name" value="DNA-glycosylase"/>
    <property type="match status" value="1"/>
</dbReference>
<accession>A0A1N7KCT7</accession>
<sequence length="221" mass="24986">MKDFKWLYEHALQYKGEALESLLPTCMSPSLLAQVNDKIVFSTLTRRVFRAGLKHSLVDSKWPAFEKAFFGFDPYKVALMSDDQLENLMQNDQIIRHWGKIKATRVNAMMLTETTEKHGSCARWIAEWPEDNIIGLWAALKQQGAQMGGNSGACFLRMLGKDTFVLTDDVVAALKAQGIVDKKPTGKKDLQKVQDAFNLWCSESGRPLCHISRLLSFTVGW</sequence>
<dbReference type="InterPro" id="IPR052891">
    <property type="entry name" value="DNA-3mA_glycosylase"/>
</dbReference>
<gene>
    <name evidence="1" type="ORF">SAMN05421760_102343</name>
</gene>
<organism evidence="1 2">
    <name type="scientific">Neptunomonas antarctica</name>
    <dbReference type="NCBI Taxonomy" id="619304"/>
    <lineage>
        <taxon>Bacteria</taxon>
        <taxon>Pseudomonadati</taxon>
        <taxon>Pseudomonadota</taxon>
        <taxon>Gammaproteobacteria</taxon>
        <taxon>Oceanospirillales</taxon>
        <taxon>Oceanospirillaceae</taxon>
        <taxon>Neptunomonas</taxon>
    </lineage>
</organism>